<reference evidence="2" key="1">
    <citation type="submission" date="2019-12" db="EMBL/GenBank/DDBJ databases">
        <authorList>
            <person name="Scholes J."/>
        </authorList>
    </citation>
    <scope>NUCLEOTIDE SEQUENCE</scope>
</reference>
<feature type="compositionally biased region" description="Polar residues" evidence="1">
    <location>
        <begin position="1"/>
        <end position="10"/>
    </location>
</feature>
<protein>
    <submittedName>
        <fullName evidence="2">Uncharacterized protein</fullName>
    </submittedName>
</protein>
<evidence type="ECO:0000256" key="1">
    <source>
        <dbReference type="SAM" id="MobiDB-lite"/>
    </source>
</evidence>
<keyword evidence="3" id="KW-1185">Reference proteome</keyword>
<feature type="region of interest" description="Disordered" evidence="1">
    <location>
        <begin position="1"/>
        <end position="26"/>
    </location>
</feature>
<comment type="caution">
    <text evidence="2">The sequence shown here is derived from an EMBL/GenBank/DDBJ whole genome shotgun (WGS) entry which is preliminary data.</text>
</comment>
<accession>A0A9N7RS51</accession>
<evidence type="ECO:0000313" key="2">
    <source>
        <dbReference type="EMBL" id="CAA0841719.1"/>
    </source>
</evidence>
<sequence>MAISAQSSDEGSIEVEYTAQDDSGNKTHWEEKMEIPHRNIPTIEVYLLAVQWCFKKFKNLNWTSEKGFLNNEEAVQLLNKPYVSCSDYGNLVEDILDMFEA</sequence>
<name>A0A9N7RS51_STRHE</name>
<organism evidence="2 3">
    <name type="scientific">Striga hermonthica</name>
    <name type="common">Purple witchweed</name>
    <name type="synonym">Buchnera hermonthica</name>
    <dbReference type="NCBI Taxonomy" id="68872"/>
    <lineage>
        <taxon>Eukaryota</taxon>
        <taxon>Viridiplantae</taxon>
        <taxon>Streptophyta</taxon>
        <taxon>Embryophyta</taxon>
        <taxon>Tracheophyta</taxon>
        <taxon>Spermatophyta</taxon>
        <taxon>Magnoliopsida</taxon>
        <taxon>eudicotyledons</taxon>
        <taxon>Gunneridae</taxon>
        <taxon>Pentapetalae</taxon>
        <taxon>asterids</taxon>
        <taxon>lamiids</taxon>
        <taxon>Lamiales</taxon>
        <taxon>Orobanchaceae</taxon>
        <taxon>Buchnereae</taxon>
        <taxon>Striga</taxon>
    </lineage>
</organism>
<evidence type="ECO:0000313" key="3">
    <source>
        <dbReference type="Proteomes" id="UP001153555"/>
    </source>
</evidence>
<dbReference type="Proteomes" id="UP001153555">
    <property type="component" value="Unassembled WGS sequence"/>
</dbReference>
<gene>
    <name evidence="2" type="ORF">SHERM_07595</name>
</gene>
<dbReference type="EMBL" id="CACSLK010034598">
    <property type="protein sequence ID" value="CAA0841719.1"/>
    <property type="molecule type" value="Genomic_DNA"/>
</dbReference>
<feature type="non-terminal residue" evidence="2">
    <location>
        <position position="101"/>
    </location>
</feature>
<dbReference type="AlphaFoldDB" id="A0A9N7RS51"/>
<proteinExistence type="predicted"/>